<name>A0A1Y1M690_PHOPY</name>
<evidence type="ECO:0000313" key="1">
    <source>
        <dbReference type="EMBL" id="JAV80100.1"/>
    </source>
</evidence>
<organism evidence="1">
    <name type="scientific">Photinus pyralis</name>
    <name type="common">Common eastern firefly</name>
    <name type="synonym">Lampyris pyralis</name>
    <dbReference type="NCBI Taxonomy" id="7054"/>
    <lineage>
        <taxon>Eukaryota</taxon>
        <taxon>Metazoa</taxon>
        <taxon>Ecdysozoa</taxon>
        <taxon>Arthropoda</taxon>
        <taxon>Hexapoda</taxon>
        <taxon>Insecta</taxon>
        <taxon>Pterygota</taxon>
        <taxon>Neoptera</taxon>
        <taxon>Endopterygota</taxon>
        <taxon>Coleoptera</taxon>
        <taxon>Polyphaga</taxon>
        <taxon>Elateriformia</taxon>
        <taxon>Elateroidea</taxon>
        <taxon>Lampyridae</taxon>
        <taxon>Lampyrinae</taxon>
        <taxon>Photinus</taxon>
    </lineage>
</organism>
<dbReference type="Gene3D" id="3.40.50.1010">
    <property type="entry name" value="5'-nuclease"/>
    <property type="match status" value="1"/>
</dbReference>
<dbReference type="InterPro" id="IPR029060">
    <property type="entry name" value="PIN-like_dom_sf"/>
</dbReference>
<dbReference type="SUPFAM" id="SSF88723">
    <property type="entry name" value="PIN domain-like"/>
    <property type="match status" value="1"/>
</dbReference>
<proteinExistence type="predicted"/>
<protein>
    <recommendedName>
        <fullName evidence="2">Tesmin/TSO1-like CXC domain-containing protein</fullName>
    </recommendedName>
</protein>
<dbReference type="PANTHER" id="PTHR46704:SF1">
    <property type="entry name" value="TELOMERE LENGTH REGULATION PROTEIN TEL2 HOMOLOG"/>
    <property type="match status" value="1"/>
</dbReference>
<evidence type="ECO:0008006" key="2">
    <source>
        <dbReference type="Google" id="ProtNLM"/>
    </source>
</evidence>
<dbReference type="EMBL" id="GEZM01041914">
    <property type="protein sequence ID" value="JAV80100.1"/>
    <property type="molecule type" value="Transcribed_RNA"/>
</dbReference>
<dbReference type="PANTHER" id="PTHR46704">
    <property type="entry name" value="CXC DOMAIN-CONTAINING PROTEIN-RELATED"/>
    <property type="match status" value="1"/>
</dbReference>
<sequence>MAYVCAICDLSLSTADAVIVSRGKKTLIEKSKYLDDELWKKIENIRTVRIHEKCRKIYLIKKKESLENIDSSQCSGMSSGASLRSCNVSEKFDFKSQCLFCTEECNKSANKKSNRNFRVVTTLQIKNNIERQCGVQNNELARQVYTRINSSIDLVAAEGRYHKLCHDNFFKPLKVTPPGRPSDKLCDKAFSSLCSYINDNLEMCQFSLNDLHEKMESYLPTENKDCMWSKTYLKGMLIACYQDRINTAQVGTNLILTFKEYAEKILSDQWYNSRNKDEESECVRIITAAAKILRENIRRQVYEINTYPTNSEFQNGGQDCIPDNLKIFLRTLFNQTSSDKENLTTERKMVSLSNAIIAIIRPKSYISPVLLGLGIHLHRKFGSKDLLSILHALGFVSHYKSVMLYENTAAELSVNVSSPSFIQFAFDNADFNIRTLDGFGTFHAMGGVMVVTPEKAMTIDPLHKTPQNQLQVGQFGTAPIVAYHKPPILGLSKITVEKLCVLKPESLRVSSLLNCLWAYGQMNNFQPNSSWQGYMSAKIQSKGSQEVSKVVPLPFVNLDPSNPTAIYSSLVFALKLCKKFNMKTCIATFDQPLFVKATEIVLASNPTDDLSQVVVRLGTFHLIMSFMGAIGFTMSGSGLEELWATVYAGNSIPHLINGHAYSRALRAHLLTQSALTQLLFLKNTGSPEYCKNDLEELYNPDTQIENVNDHLLLNRLLSNFEEIFKTTEASHRTAKLWCQYWNQVEILKMTIKADRTADWDLHLYCASSMLPYFHAAGHLPYAKSCHLYVQNMLACKHSMHPEDYRRLTKEDCNVVRRNDKYWSGTPLDMIIEQELMRRMKTSGGLTHGRGITDSTLSRWISGMPQCLQVSEALENFSGVITLTSEQHVELRSSRIERDQQDLRKLFDWLEIRNPFNPDIKELMSISSGVVANSDVNCDKAAEIGEKVISRIIGTNYNVLRLKRNDKVRSLLSGMSSVKINGEQKTVDPALLFSRILCSASSPEEIKQCFKYELAAWSPSLFDNGLLRKTSKSTLYKLFDKLHPPLLQNPNSITHYVIDGGHLLHKVVWQNPAIFSDVFSQYYNYIKYHYGQSVTVVFDGYEEMQTKIVEQNRRSSGKKMVPIVSFSNLSAVKIPKADFLSNSTNKSNFIRALGKMLVENGINVKFADGDADTLIVTTAVAISDNFPEGAVAVVSDDTDIMVLLIHYCQKRLFMIRPGKLSKPNKVTNISALQQRLGDLKDVILSVHAMTGCDTTSAVFNKGKINLVNTVQRKRLCNILKEFYNPHATKEKLEEITTQFFIAAYVKSVPQTPDLDSVRYTLYQQYVAKRSLNTNFNLASLPPTSNSAKYHGFRVFHQVQAWLNNNLPPQDWGWILKNGNLHPIHSDQAMAPTWVLQKIFCNCSSGGCKKACRCKRMGLSCSMACGQCNGITCMNPTYVDADEDSF</sequence>
<accession>A0A1Y1M690</accession>
<reference evidence="1" key="1">
    <citation type="journal article" date="2016" name="Sci. Rep.">
        <title>Molecular characterization of firefly nuptial gifts: a multi-omics approach sheds light on postcopulatory sexual selection.</title>
        <authorList>
            <person name="Al-Wathiqui N."/>
            <person name="Fallon T.R."/>
            <person name="South A."/>
            <person name="Weng J.K."/>
            <person name="Lewis S.M."/>
        </authorList>
    </citation>
    <scope>NUCLEOTIDE SEQUENCE</scope>
</reference>